<gene>
    <name evidence="7" type="primary">gb22184</name>
    <name evidence="7" type="ORF">PR202_gb22184</name>
</gene>
<keyword evidence="4" id="KW-0274">FAD</keyword>
<evidence type="ECO:0000256" key="3">
    <source>
        <dbReference type="ARBA" id="ARBA00022630"/>
    </source>
</evidence>
<reference evidence="7" key="1">
    <citation type="journal article" date="2018" name="DNA Res.">
        <title>Multiple hybrid de novo genome assembly of finger millet, an orphan allotetraploid crop.</title>
        <authorList>
            <person name="Hatakeyama M."/>
            <person name="Aluri S."/>
            <person name="Balachadran M.T."/>
            <person name="Sivarajan S.R."/>
            <person name="Patrignani A."/>
            <person name="Gruter S."/>
            <person name="Poveda L."/>
            <person name="Shimizu-Inatsugi R."/>
            <person name="Baeten J."/>
            <person name="Francoijs K.J."/>
            <person name="Nataraja K.N."/>
            <person name="Reddy Y.A.N."/>
            <person name="Phadnis S."/>
            <person name="Ravikumar R.L."/>
            <person name="Schlapbach R."/>
            <person name="Sreeman S.M."/>
            <person name="Shimizu K.K."/>
        </authorList>
    </citation>
    <scope>NUCLEOTIDE SEQUENCE</scope>
</reference>
<dbReference type="GO" id="GO:0008115">
    <property type="term" value="F:sarcosine oxidase activity"/>
    <property type="evidence" value="ECO:0007669"/>
    <property type="project" value="TreeGrafter"/>
</dbReference>
<dbReference type="Gene3D" id="3.50.50.60">
    <property type="entry name" value="FAD/NAD(P)-binding domain"/>
    <property type="match status" value="1"/>
</dbReference>
<evidence type="ECO:0000313" key="7">
    <source>
        <dbReference type="EMBL" id="GJN33566.1"/>
    </source>
</evidence>
<dbReference type="Pfam" id="PF01266">
    <property type="entry name" value="DAO"/>
    <property type="match status" value="1"/>
</dbReference>
<evidence type="ECO:0000256" key="2">
    <source>
        <dbReference type="ARBA" id="ARBA00010989"/>
    </source>
</evidence>
<organism evidence="7 8">
    <name type="scientific">Eleusine coracana subsp. coracana</name>
    <dbReference type="NCBI Taxonomy" id="191504"/>
    <lineage>
        <taxon>Eukaryota</taxon>
        <taxon>Viridiplantae</taxon>
        <taxon>Streptophyta</taxon>
        <taxon>Embryophyta</taxon>
        <taxon>Tracheophyta</taxon>
        <taxon>Spermatophyta</taxon>
        <taxon>Magnoliopsida</taxon>
        <taxon>Liliopsida</taxon>
        <taxon>Poales</taxon>
        <taxon>Poaceae</taxon>
        <taxon>PACMAD clade</taxon>
        <taxon>Chloridoideae</taxon>
        <taxon>Cynodonteae</taxon>
        <taxon>Eleusininae</taxon>
        <taxon>Eleusine</taxon>
    </lineage>
</organism>
<dbReference type="Gene3D" id="3.30.9.10">
    <property type="entry name" value="D-Amino Acid Oxidase, subunit A, domain 2"/>
    <property type="match status" value="1"/>
</dbReference>
<keyword evidence="3" id="KW-0285">Flavoprotein</keyword>
<name>A0AAV5FF29_ELECO</name>
<proteinExistence type="inferred from homology"/>
<keyword evidence="8" id="KW-1185">Reference proteome</keyword>
<dbReference type="EMBL" id="BQKI01000085">
    <property type="protein sequence ID" value="GJN33566.1"/>
    <property type="molecule type" value="Genomic_DNA"/>
</dbReference>
<evidence type="ECO:0000313" key="8">
    <source>
        <dbReference type="Proteomes" id="UP001054889"/>
    </source>
</evidence>
<comment type="similarity">
    <text evidence="2">Belongs to the MSOX/MTOX family.</text>
</comment>
<evidence type="ECO:0000256" key="4">
    <source>
        <dbReference type="ARBA" id="ARBA00022827"/>
    </source>
</evidence>
<evidence type="ECO:0000259" key="6">
    <source>
        <dbReference type="Pfam" id="PF01266"/>
    </source>
</evidence>
<dbReference type="InterPro" id="IPR045170">
    <property type="entry name" value="MTOX"/>
</dbReference>
<dbReference type="GO" id="GO:0050660">
    <property type="term" value="F:flavin adenine dinucleotide binding"/>
    <property type="evidence" value="ECO:0007669"/>
    <property type="project" value="InterPro"/>
</dbReference>
<comment type="cofactor">
    <cofactor evidence="1">
        <name>FAD</name>
        <dbReference type="ChEBI" id="CHEBI:57692"/>
    </cofactor>
</comment>
<dbReference type="AlphaFoldDB" id="A0AAV5FF29"/>
<dbReference type="Proteomes" id="UP001054889">
    <property type="component" value="Unassembled WGS sequence"/>
</dbReference>
<dbReference type="PANTHER" id="PTHR10961:SF7">
    <property type="entry name" value="FAD DEPENDENT OXIDOREDUCTASE DOMAIN-CONTAINING PROTEIN"/>
    <property type="match status" value="1"/>
</dbReference>
<reference evidence="7" key="2">
    <citation type="submission" date="2021-12" db="EMBL/GenBank/DDBJ databases">
        <title>Resequencing data analysis of finger millet.</title>
        <authorList>
            <person name="Hatakeyama M."/>
            <person name="Aluri S."/>
            <person name="Balachadran M.T."/>
            <person name="Sivarajan S.R."/>
            <person name="Poveda L."/>
            <person name="Shimizu-Inatsugi R."/>
            <person name="Schlapbach R."/>
            <person name="Sreeman S.M."/>
            <person name="Shimizu K.K."/>
        </authorList>
    </citation>
    <scope>NUCLEOTIDE SEQUENCE</scope>
</reference>
<comment type="caution">
    <text evidence="7">The sequence shown here is derived from an EMBL/GenBank/DDBJ whole genome shotgun (WGS) entry which is preliminary data.</text>
</comment>
<protein>
    <recommendedName>
        <fullName evidence="6">FAD dependent oxidoreductase domain-containing protein</fullName>
    </recommendedName>
</protein>
<keyword evidence="5" id="KW-0560">Oxidoreductase</keyword>
<sequence>MRRRASRWCAWRDSCGRTRRPRTPGKGVFRMPEGWMAAVSELGGVINAIKAVEMFQRLAVKKGAVVRDKTEVVDVTKQGDDGLIIVKASNGEEFHGAKCVVTVGAWTSKLVKSLTGTDLPVQPLHTLLCYWKAKKPGDELTA</sequence>
<dbReference type="InterPro" id="IPR036188">
    <property type="entry name" value="FAD/NAD-bd_sf"/>
</dbReference>
<evidence type="ECO:0000256" key="1">
    <source>
        <dbReference type="ARBA" id="ARBA00001974"/>
    </source>
</evidence>
<dbReference type="InterPro" id="IPR006076">
    <property type="entry name" value="FAD-dep_OxRdtase"/>
</dbReference>
<dbReference type="PANTHER" id="PTHR10961">
    <property type="entry name" value="PEROXISOMAL SARCOSINE OXIDASE"/>
    <property type="match status" value="1"/>
</dbReference>
<dbReference type="SUPFAM" id="SSF51905">
    <property type="entry name" value="FAD/NAD(P)-binding domain"/>
    <property type="match status" value="1"/>
</dbReference>
<evidence type="ECO:0000256" key="5">
    <source>
        <dbReference type="ARBA" id="ARBA00023002"/>
    </source>
</evidence>
<accession>A0AAV5FF29</accession>
<feature type="domain" description="FAD dependent oxidoreductase" evidence="6">
    <location>
        <begin position="34"/>
        <end position="125"/>
    </location>
</feature>